<gene>
    <name evidence="1" type="ORF">Selli2_30200</name>
</gene>
<sequence>MAWRLENAYQDFKEASPGSEILSEDCFPMKLKAKQVYMLELIKEDGTVERKYFRTDQNSFEKMGYVKELVVD</sequence>
<dbReference type="AlphaFoldDB" id="A0A9W6CCH8"/>
<reference evidence="1" key="3">
    <citation type="journal article" date="2023" name="Int. J. Syst. Evol. Microbiol.">
        <title>Sellimonas catena sp. nov., isolated from human faeces.</title>
        <authorList>
            <person name="Hisatomi A."/>
            <person name="Ohkuma M."/>
            <person name="Sakamoto M."/>
        </authorList>
    </citation>
    <scope>NUCLEOTIDE SEQUENCE</scope>
    <source>
        <strain evidence="1">18CBH55</strain>
    </source>
</reference>
<reference evidence="1" key="1">
    <citation type="submission" date="2022-11" db="EMBL/GenBank/DDBJ databases">
        <title>Draft genome sequence of Sellimonas catena strain 18CBH55.</title>
        <authorList>
            <person name="Hisatomi A."/>
            <person name="Ohkuma M."/>
            <person name="Sakamoto M."/>
        </authorList>
    </citation>
    <scope>NUCLEOTIDE SEQUENCE</scope>
    <source>
        <strain evidence="1">18CBH55</strain>
    </source>
</reference>
<reference evidence="1" key="2">
    <citation type="submission" date="2022-11" db="EMBL/GenBank/DDBJ databases">
        <title>Draft genome sequence of Sellimonas catena strain 18CBH55.</title>
        <authorList>
            <person name="Atsushi H."/>
            <person name="Moriya O."/>
            <person name="Mitsuo S."/>
        </authorList>
    </citation>
    <scope>NUCLEOTIDE SEQUENCE</scope>
    <source>
        <strain evidence="1">18CBH55</strain>
    </source>
</reference>
<evidence type="ECO:0000313" key="2">
    <source>
        <dbReference type="Proteomes" id="UP001145094"/>
    </source>
</evidence>
<dbReference type="Proteomes" id="UP001145094">
    <property type="component" value="Unassembled WGS sequence"/>
</dbReference>
<comment type="caution">
    <text evidence="1">The sequence shown here is derived from an EMBL/GenBank/DDBJ whole genome shotgun (WGS) entry which is preliminary data.</text>
</comment>
<organism evidence="1 2">
    <name type="scientific">Sellimonas catena</name>
    <dbReference type="NCBI Taxonomy" id="2994035"/>
    <lineage>
        <taxon>Bacteria</taxon>
        <taxon>Bacillati</taxon>
        <taxon>Bacillota</taxon>
        <taxon>Clostridia</taxon>
        <taxon>Lachnospirales</taxon>
        <taxon>Lachnospiraceae</taxon>
        <taxon>Sellimonas</taxon>
    </lineage>
</organism>
<accession>A0A9W6CCH8</accession>
<dbReference type="RefSeq" id="WP_191427255.1">
    <property type="nucleotide sequence ID" value="NZ_BSCH01000023.1"/>
</dbReference>
<name>A0A9W6CCH8_9FIRM</name>
<protein>
    <submittedName>
        <fullName evidence="1">Uncharacterized protein</fullName>
    </submittedName>
</protein>
<evidence type="ECO:0000313" key="1">
    <source>
        <dbReference type="EMBL" id="GLG91593.1"/>
    </source>
</evidence>
<dbReference type="EMBL" id="BSCH01000023">
    <property type="protein sequence ID" value="GLG91593.1"/>
    <property type="molecule type" value="Genomic_DNA"/>
</dbReference>
<proteinExistence type="predicted"/>